<gene>
    <name evidence="2" type="ORF">DAPPUDRAFT_271710</name>
</gene>
<reference evidence="2 3" key="1">
    <citation type="journal article" date="2011" name="Science">
        <title>The ecoresponsive genome of Daphnia pulex.</title>
        <authorList>
            <person name="Colbourne J.K."/>
            <person name="Pfrender M.E."/>
            <person name="Gilbert D."/>
            <person name="Thomas W.K."/>
            <person name="Tucker A."/>
            <person name="Oakley T.H."/>
            <person name="Tokishita S."/>
            <person name="Aerts A."/>
            <person name="Arnold G.J."/>
            <person name="Basu M.K."/>
            <person name="Bauer D.J."/>
            <person name="Caceres C.E."/>
            <person name="Carmel L."/>
            <person name="Casola C."/>
            <person name="Choi J.H."/>
            <person name="Detter J.C."/>
            <person name="Dong Q."/>
            <person name="Dusheyko S."/>
            <person name="Eads B.D."/>
            <person name="Frohlich T."/>
            <person name="Geiler-Samerotte K.A."/>
            <person name="Gerlach D."/>
            <person name="Hatcher P."/>
            <person name="Jogdeo S."/>
            <person name="Krijgsveld J."/>
            <person name="Kriventseva E.V."/>
            <person name="Kultz D."/>
            <person name="Laforsch C."/>
            <person name="Lindquist E."/>
            <person name="Lopez J."/>
            <person name="Manak J.R."/>
            <person name="Muller J."/>
            <person name="Pangilinan J."/>
            <person name="Patwardhan R.P."/>
            <person name="Pitluck S."/>
            <person name="Pritham E.J."/>
            <person name="Rechtsteiner A."/>
            <person name="Rho M."/>
            <person name="Rogozin I.B."/>
            <person name="Sakarya O."/>
            <person name="Salamov A."/>
            <person name="Schaack S."/>
            <person name="Shapiro H."/>
            <person name="Shiga Y."/>
            <person name="Skalitzky C."/>
            <person name="Smith Z."/>
            <person name="Souvorov A."/>
            <person name="Sung W."/>
            <person name="Tang Z."/>
            <person name="Tsuchiya D."/>
            <person name="Tu H."/>
            <person name="Vos H."/>
            <person name="Wang M."/>
            <person name="Wolf Y.I."/>
            <person name="Yamagata H."/>
            <person name="Yamada T."/>
            <person name="Ye Y."/>
            <person name="Shaw J.R."/>
            <person name="Andrews J."/>
            <person name="Crease T.J."/>
            <person name="Tang H."/>
            <person name="Lucas S.M."/>
            <person name="Robertson H.M."/>
            <person name="Bork P."/>
            <person name="Koonin E.V."/>
            <person name="Zdobnov E.M."/>
            <person name="Grigoriev I.V."/>
            <person name="Lynch M."/>
            <person name="Boore J.L."/>
        </authorList>
    </citation>
    <scope>NUCLEOTIDE SEQUENCE [LARGE SCALE GENOMIC DNA]</scope>
</reference>
<dbReference type="OrthoDB" id="10675092at2759"/>
<dbReference type="HOGENOM" id="CLU_025117_0_0_1"/>
<proteinExistence type="predicted"/>
<protein>
    <submittedName>
        <fullName evidence="2">Uncharacterized protein</fullName>
    </submittedName>
</protein>
<feature type="region of interest" description="Disordered" evidence="1">
    <location>
        <begin position="1"/>
        <end position="21"/>
    </location>
</feature>
<feature type="region of interest" description="Disordered" evidence="1">
    <location>
        <begin position="83"/>
        <end position="106"/>
    </location>
</feature>
<feature type="compositionally biased region" description="Pro residues" evidence="1">
    <location>
        <begin position="94"/>
        <end position="106"/>
    </location>
</feature>
<name>E9I2F3_DAPPU</name>
<evidence type="ECO:0000256" key="1">
    <source>
        <dbReference type="SAM" id="MobiDB-lite"/>
    </source>
</evidence>
<dbReference type="InParanoid" id="E9I2F3"/>
<dbReference type="EMBL" id="GL734076">
    <property type="protein sequence ID" value="EFX61827.1"/>
    <property type="molecule type" value="Genomic_DNA"/>
</dbReference>
<sequence>DGKHTGAGAVGPWGAGSHTPAELTGSAWQEATRGLGALTTAAWQELTRLAADELGAWGEGQRRSVGRASSWAQGRRTDLSGVYPWNLGRLPDPGTSPRPPEPPDPPVHICYTPPPGGAVVVEFRDPATVGDTRLEFICGDRPRSIVVPIRSTYTVQNNVTLKRVSDGVEIICLGSSLALDVDSWTWGFSAALPASERSKIGRDEDLELRINGVPYRVRAETVASDRTFGQASLRITGRGRAAVLAAPAAPVQSFANTAERTAQQILADVLTINGVPLGWTVDWRLTDWTLPAGAWSYQGSYIEAALDVVTAAGGYLQPHPTDQTLIARHRYPAPPWEWAGLTPDFVLPSAVVQQEGIEWLSRPDYDRVFVSGTSQGVLGNIKRAGTAGANVAPMVTHAAMTAEPAVRQRGRAVLSDTGQQAHVTLRLPVLSETGVILPGALVDVATLFPTEYFNGRARIRVSLAAGETSQWFYYHAAAATAKPGSGGTMRAEVTTSPKSMVEAGTAVIVPWDAGDTSAVNTQQFDAATAVRFVCTGAAGVGEVSEA</sequence>
<dbReference type="KEGG" id="dpx:DAPPUDRAFT_271710"/>
<dbReference type="AlphaFoldDB" id="E9I2F3"/>
<keyword evidence="3" id="KW-1185">Reference proteome</keyword>
<organism evidence="2 3">
    <name type="scientific">Daphnia pulex</name>
    <name type="common">Water flea</name>
    <dbReference type="NCBI Taxonomy" id="6669"/>
    <lineage>
        <taxon>Eukaryota</taxon>
        <taxon>Metazoa</taxon>
        <taxon>Ecdysozoa</taxon>
        <taxon>Arthropoda</taxon>
        <taxon>Crustacea</taxon>
        <taxon>Branchiopoda</taxon>
        <taxon>Diplostraca</taxon>
        <taxon>Cladocera</taxon>
        <taxon>Anomopoda</taxon>
        <taxon>Daphniidae</taxon>
        <taxon>Daphnia</taxon>
    </lineage>
</organism>
<evidence type="ECO:0000313" key="2">
    <source>
        <dbReference type="EMBL" id="EFX61827.1"/>
    </source>
</evidence>
<dbReference type="eggNOG" id="ENOG502T16G">
    <property type="taxonomic scope" value="Eukaryota"/>
</dbReference>
<accession>E9I2F3</accession>
<dbReference type="Proteomes" id="UP000000305">
    <property type="component" value="Unassembled WGS sequence"/>
</dbReference>
<evidence type="ECO:0000313" key="3">
    <source>
        <dbReference type="Proteomes" id="UP000000305"/>
    </source>
</evidence>
<feature type="non-terminal residue" evidence="2">
    <location>
        <position position="546"/>
    </location>
</feature>